<keyword evidence="1" id="KW-1185">Reference proteome</keyword>
<accession>A0A915L995</accession>
<sequence>MIFNENYAVKDASENLYDYHSRRMTGLSMEKEGLDISKPTYVLEATSHEMNMQIRPRTSRKANNEHQLSMTSFQLTNKEKRIKSDNGKNYVDIAQAGANGCVQWYNQGSQRPYQQAV</sequence>
<evidence type="ECO:0000313" key="1">
    <source>
        <dbReference type="Proteomes" id="UP000887565"/>
    </source>
</evidence>
<organism evidence="1 2">
    <name type="scientific">Romanomermis culicivorax</name>
    <name type="common">Nematode worm</name>
    <dbReference type="NCBI Taxonomy" id="13658"/>
    <lineage>
        <taxon>Eukaryota</taxon>
        <taxon>Metazoa</taxon>
        <taxon>Ecdysozoa</taxon>
        <taxon>Nematoda</taxon>
        <taxon>Enoplea</taxon>
        <taxon>Dorylaimia</taxon>
        <taxon>Mermithida</taxon>
        <taxon>Mermithoidea</taxon>
        <taxon>Mermithidae</taxon>
        <taxon>Romanomermis</taxon>
    </lineage>
</organism>
<evidence type="ECO:0000313" key="2">
    <source>
        <dbReference type="WBParaSite" id="nRc.2.0.1.t47619-RA"/>
    </source>
</evidence>
<reference evidence="2" key="1">
    <citation type="submission" date="2022-11" db="UniProtKB">
        <authorList>
            <consortium name="WormBaseParasite"/>
        </authorList>
    </citation>
    <scope>IDENTIFICATION</scope>
</reference>
<dbReference type="AlphaFoldDB" id="A0A915L995"/>
<dbReference type="WBParaSite" id="nRc.2.0.1.t47619-RA">
    <property type="protein sequence ID" value="nRc.2.0.1.t47619-RA"/>
    <property type="gene ID" value="nRc.2.0.1.g47619"/>
</dbReference>
<dbReference type="Proteomes" id="UP000887565">
    <property type="component" value="Unplaced"/>
</dbReference>
<protein>
    <submittedName>
        <fullName evidence="2">Uncharacterized protein</fullName>
    </submittedName>
</protein>
<name>A0A915L995_ROMCU</name>
<proteinExistence type="predicted"/>